<dbReference type="Proteomes" id="UP000664277">
    <property type="component" value="Unassembled WGS sequence"/>
</dbReference>
<dbReference type="PANTHER" id="PTHR43235:SF1">
    <property type="entry name" value="GLUTAMINE AMIDOTRANSFERASE PB2B2.05-RELATED"/>
    <property type="match status" value="1"/>
</dbReference>
<evidence type="ECO:0000256" key="1">
    <source>
        <dbReference type="SAM" id="SignalP"/>
    </source>
</evidence>
<organism evidence="2 3">
    <name type="scientific">Candidatus Obscuribacter phosphatis</name>
    <dbReference type="NCBI Taxonomy" id="1906157"/>
    <lineage>
        <taxon>Bacteria</taxon>
        <taxon>Bacillati</taxon>
        <taxon>Candidatus Melainabacteria</taxon>
        <taxon>Candidatus Obscuribacterales</taxon>
        <taxon>Candidatus Obscuribacteraceae</taxon>
        <taxon>Candidatus Obscuribacter</taxon>
    </lineage>
</organism>
<feature type="chain" id="PRO_5035219481" evidence="1">
    <location>
        <begin position="33"/>
        <end position="291"/>
    </location>
</feature>
<dbReference type="PROSITE" id="PS51257">
    <property type="entry name" value="PROKAR_LIPOPROTEIN"/>
    <property type="match status" value="1"/>
</dbReference>
<dbReference type="GO" id="GO:0006598">
    <property type="term" value="P:polyamine catabolic process"/>
    <property type="evidence" value="ECO:0007669"/>
    <property type="project" value="TreeGrafter"/>
</dbReference>
<dbReference type="GO" id="GO:0005829">
    <property type="term" value="C:cytosol"/>
    <property type="evidence" value="ECO:0007669"/>
    <property type="project" value="TreeGrafter"/>
</dbReference>
<dbReference type="InterPro" id="IPR044668">
    <property type="entry name" value="PuuD-like"/>
</dbReference>
<comment type="caution">
    <text evidence="2">The sequence shown here is derived from an EMBL/GenBank/DDBJ whole genome shotgun (WGS) entry which is preliminary data.</text>
</comment>
<dbReference type="InterPro" id="IPR011697">
    <property type="entry name" value="Peptidase_C26"/>
</dbReference>
<gene>
    <name evidence="2" type="ORF">J0M35_15220</name>
</gene>
<dbReference type="EMBL" id="JAFLCK010000024">
    <property type="protein sequence ID" value="MBN8661715.1"/>
    <property type="molecule type" value="Genomic_DNA"/>
</dbReference>
<keyword evidence="2" id="KW-0378">Hydrolase</keyword>
<reference evidence="2" key="1">
    <citation type="submission" date="2021-02" db="EMBL/GenBank/DDBJ databases">
        <title>Genome-Resolved Metagenomics of a Microbial Community Performing Photosynthetic Biological Nutrient Removal.</title>
        <authorList>
            <person name="Mcdaniel E.A."/>
        </authorList>
    </citation>
    <scope>NUCLEOTIDE SEQUENCE</scope>
    <source>
        <strain evidence="2">UWPOB_OBS1</strain>
    </source>
</reference>
<dbReference type="AlphaFoldDB" id="A0A8J7TND8"/>
<accession>A0A8J7TND8</accession>
<keyword evidence="1" id="KW-0732">Signal</keyword>
<dbReference type="Pfam" id="PF07722">
    <property type="entry name" value="Peptidase_C26"/>
    <property type="match status" value="1"/>
</dbReference>
<protein>
    <submittedName>
        <fullName evidence="2">Gamma-glutamyl-gamma-aminobutyrate hydrolase family protein</fullName>
    </submittedName>
</protein>
<dbReference type="CDD" id="cd01745">
    <property type="entry name" value="GATase1_2"/>
    <property type="match status" value="1"/>
</dbReference>
<name>A0A8J7TND8_9BACT</name>
<dbReference type="PANTHER" id="PTHR43235">
    <property type="entry name" value="GLUTAMINE AMIDOTRANSFERASE PB2B2.05-RELATED"/>
    <property type="match status" value="1"/>
</dbReference>
<dbReference type="SUPFAM" id="SSF52317">
    <property type="entry name" value="Class I glutamine amidotransferase-like"/>
    <property type="match status" value="1"/>
</dbReference>
<proteinExistence type="predicted"/>
<evidence type="ECO:0000313" key="2">
    <source>
        <dbReference type="EMBL" id="MBN8661715.1"/>
    </source>
</evidence>
<feature type="signal peptide" evidence="1">
    <location>
        <begin position="1"/>
        <end position="32"/>
    </location>
</feature>
<dbReference type="Gene3D" id="3.40.50.880">
    <property type="match status" value="1"/>
</dbReference>
<evidence type="ECO:0000313" key="3">
    <source>
        <dbReference type="Proteomes" id="UP000664277"/>
    </source>
</evidence>
<dbReference type="GO" id="GO:0033969">
    <property type="term" value="F:gamma-glutamyl-gamma-aminobutyrate hydrolase activity"/>
    <property type="evidence" value="ECO:0007669"/>
    <property type="project" value="TreeGrafter"/>
</dbReference>
<dbReference type="PROSITE" id="PS51273">
    <property type="entry name" value="GATASE_TYPE_1"/>
    <property type="match status" value="1"/>
</dbReference>
<dbReference type="InterPro" id="IPR029062">
    <property type="entry name" value="Class_I_gatase-like"/>
</dbReference>
<sequence length="291" mass="31285">MPFGLRCFSLTRQSYAVLGLALMLGLACPVHSEETAKDTERDRANEVSLSVKPLIGINCDVQGEKPRKIGLSHLYVEAIQKAGGIAILLPPMPETDLLKVIDKLDGVLMIGGDDYPPSIYGADPHPSVSIMHKSRSDFDIALVKAVLDRNNMPFLGICAGSQALNIGAGGTLTQDIPTSHPRSKVMHASKDGWQKGFNTHEVKFVPGSKLCLALGKDSLTEPTSHHQCVEKLGVGLVPAASTADGVVEAVEMPARSFVVGVQFHPERAFEKNQALFAKFIEAAQTYSSSRK</sequence>